<dbReference type="PANTHER" id="PTHR10887:SF317">
    <property type="entry name" value="ATP-DEPENDENT RNA HELICASE ECM32-RELATED"/>
    <property type="match status" value="1"/>
</dbReference>
<feature type="domain" description="DNA2/NAM7 helicase helicase" evidence="3">
    <location>
        <begin position="646"/>
        <end position="736"/>
    </location>
</feature>
<feature type="compositionally biased region" description="Polar residues" evidence="2">
    <location>
        <begin position="253"/>
        <end position="286"/>
    </location>
</feature>
<sequence length="1108" mass="124063">MVQYEEFTCVTCTGTFDTAEIPKHLSSTRHKSVQSNDEVIECEECEDNNIHQLSIIRYGLSDMSLLCKTCFDKEDKSTDDSIVQYSLSNGAFFSKIGYYFRFRDIECNECQSDRNLFVGNPSKSSQIIFCKQCLEKNPKKGVSFVSEKDDKFLYELLGMKDAVPTKSQSHGRKRTVGRKGGKAGKESRKGPKKFDPEQEARKAHYLATKQNASALKSGTTVKAIGSSIIGSKASSAKGSKKSTPSGSAKATPKFQSPNPSNKSSRVNTPMSSLQNSAVNTPRSSTPELRGKHNGNSNGEAKQQTGLKTDRKVPNPKKASDAESKSKATNQHVKEPKAGKKGAKTANENGQAKDTKEAKKKKGPKQTELKEAKSDQKKEAKELKSARNKVKESSAPKENTKKKELSQKKDVSPSSNGASSEQEPKESLIPRNTPTLTYESIEAYFREMSYNLFLEEQLTNDSNILDSEDLMIEWFADQDKKNSQFKITIDTTNPNIKRLIPEKLRSLKKTPFAVGNSIFLILNDEIPWYANIATLDIVKERSSGSKRGRGGRGRGGRGGRGRGRSSASNGPELNEMIVQLYGWNDRPLPKDVNVKFLKFLPASVPVSRVFLAMTNLSNPSFIKMLLGKEPIKQIVFKNFLKFSRDTLNDSQKVAIQSVLNNAITVLQGPPGTGKTSTIFEIILQLLDSLNTYPILVVAASNIAIDNIAEKLLPTHKNHILRIVANEKEREYNKEHPLASICLHHKSYNALPLKFQQLVDDMRRGNPISATAHKNYLKEQFEVTKQLVAQARVIFTTTVVSGGYQFKSVAKCPIVIMDEATQSSEPTTLIPLSMKGIEKFVFVGDQRQLSCFSLIPNLSLSLFERVLLNSTYKNPHMLDIQYRMHPDISEFPRNRFYGGLLKDGISKDQRKLDSWTEDLVQFLDTKGQCTESSVRNRLREDGGYTFTNRGEIKHILQVLKTMIYDKNIARTDIGVITPYSGQRDLISKCLQQDEFVNPQGLNVEIEVDIDDIRNDSKPVTIHLVSGIMIASIDAFQGREKKFLVMSCVRSNSKNTIGFLKDERRLNVALTRAQYGLIMIGDANCLYNSDPLWREYIGYLRDKNWVKEITG</sequence>
<feature type="region of interest" description="Disordered" evidence="2">
    <location>
        <begin position="231"/>
        <end position="432"/>
    </location>
</feature>
<evidence type="ECO:0000256" key="1">
    <source>
        <dbReference type="ARBA" id="ARBA00022806"/>
    </source>
</evidence>
<dbReference type="GO" id="GO:0006449">
    <property type="term" value="P:regulation of translational termination"/>
    <property type="evidence" value="ECO:0007669"/>
    <property type="project" value="EnsemblFungi"/>
</dbReference>
<feature type="compositionally biased region" description="Basic residues" evidence="2">
    <location>
        <begin position="543"/>
        <end position="562"/>
    </location>
</feature>
<dbReference type="GO" id="GO:0016787">
    <property type="term" value="F:hydrolase activity"/>
    <property type="evidence" value="ECO:0007669"/>
    <property type="project" value="UniProtKB-KW"/>
</dbReference>
<dbReference type="InterPro" id="IPR041677">
    <property type="entry name" value="DNA2/NAM7_AAA_11"/>
</dbReference>
<dbReference type="SUPFAM" id="SSF52540">
    <property type="entry name" value="P-loop containing nucleoside triphosphate hydrolases"/>
    <property type="match status" value="1"/>
</dbReference>
<evidence type="ECO:0000256" key="2">
    <source>
        <dbReference type="SAM" id="MobiDB-lite"/>
    </source>
</evidence>
<dbReference type="RefSeq" id="XP_020065229.1">
    <property type="nucleotide sequence ID" value="XM_020206871.1"/>
</dbReference>
<feature type="domain" description="DNA2/NAM7 helicase-like C-terminal" evidence="4">
    <location>
        <begin position="857"/>
        <end position="1080"/>
    </location>
</feature>
<dbReference type="FunFam" id="3.40.50.300:FF:002019">
    <property type="entry name" value="DNA helicase I"/>
    <property type="match status" value="1"/>
</dbReference>
<organism evidence="5 6">
    <name type="scientific">Suhomyces tanzawaensis NRRL Y-17324</name>
    <dbReference type="NCBI Taxonomy" id="984487"/>
    <lineage>
        <taxon>Eukaryota</taxon>
        <taxon>Fungi</taxon>
        <taxon>Dikarya</taxon>
        <taxon>Ascomycota</taxon>
        <taxon>Saccharomycotina</taxon>
        <taxon>Pichiomycetes</taxon>
        <taxon>Debaryomycetaceae</taxon>
        <taxon>Suhomyces</taxon>
    </lineage>
</organism>
<evidence type="ECO:0000313" key="5">
    <source>
        <dbReference type="EMBL" id="ODV80107.1"/>
    </source>
</evidence>
<dbReference type="OrthoDB" id="6513042at2759"/>
<dbReference type="InterPro" id="IPR041679">
    <property type="entry name" value="DNA2/NAM7-like_C"/>
</dbReference>
<feature type="region of interest" description="Disordered" evidence="2">
    <location>
        <begin position="163"/>
        <end position="200"/>
    </location>
</feature>
<gene>
    <name evidence="5" type="ORF">CANTADRAFT_227822</name>
</gene>
<dbReference type="InterPro" id="IPR027417">
    <property type="entry name" value="P-loop_NTPase"/>
</dbReference>
<evidence type="ECO:0000259" key="4">
    <source>
        <dbReference type="Pfam" id="PF13087"/>
    </source>
</evidence>
<proteinExistence type="predicted"/>
<evidence type="ECO:0000313" key="6">
    <source>
        <dbReference type="Proteomes" id="UP000094285"/>
    </source>
</evidence>
<dbReference type="CDD" id="cd18808">
    <property type="entry name" value="SF1_C_Upf1"/>
    <property type="match status" value="1"/>
</dbReference>
<feature type="compositionally biased region" description="Basic and acidic residues" evidence="2">
    <location>
        <begin position="364"/>
        <end position="410"/>
    </location>
</feature>
<feature type="compositionally biased region" description="Polar residues" evidence="2">
    <location>
        <begin position="411"/>
        <end position="420"/>
    </location>
</feature>
<dbReference type="FunFam" id="3.40.50.300:FF:001247">
    <property type="entry name" value="Erythrocyte membrane-associated antigen"/>
    <property type="match status" value="1"/>
</dbReference>
<dbReference type="GO" id="GO:0003724">
    <property type="term" value="F:RNA helicase activity"/>
    <property type="evidence" value="ECO:0007669"/>
    <property type="project" value="TreeGrafter"/>
</dbReference>
<dbReference type="InterPro" id="IPR045055">
    <property type="entry name" value="DNA2/NAM7-like"/>
</dbReference>
<dbReference type="GO" id="GO:0000184">
    <property type="term" value="P:nuclear-transcribed mRNA catabolic process, nonsense-mediated decay"/>
    <property type="evidence" value="ECO:0007669"/>
    <property type="project" value="TreeGrafter"/>
</dbReference>
<dbReference type="GO" id="GO:0003678">
    <property type="term" value="F:DNA helicase activity"/>
    <property type="evidence" value="ECO:0007669"/>
    <property type="project" value="EnsemblFungi"/>
</dbReference>
<dbReference type="Pfam" id="PF13086">
    <property type="entry name" value="AAA_11"/>
    <property type="match status" value="2"/>
</dbReference>
<keyword evidence="1" id="KW-0347">Helicase</keyword>
<dbReference type="GO" id="GO:0010494">
    <property type="term" value="C:cytoplasmic stress granule"/>
    <property type="evidence" value="ECO:0007669"/>
    <property type="project" value="EnsemblFungi"/>
</dbReference>
<feature type="compositionally biased region" description="Basic and acidic residues" evidence="2">
    <location>
        <begin position="183"/>
        <end position="200"/>
    </location>
</feature>
<evidence type="ECO:0000259" key="3">
    <source>
        <dbReference type="Pfam" id="PF13086"/>
    </source>
</evidence>
<dbReference type="STRING" id="984487.A0A1E4SKY2"/>
<keyword evidence="1" id="KW-0067">ATP-binding</keyword>
<keyword evidence="6" id="KW-1185">Reference proteome</keyword>
<dbReference type="AlphaFoldDB" id="A0A1E4SKY2"/>
<feature type="compositionally biased region" description="Low complexity" evidence="2">
    <location>
        <begin position="231"/>
        <end position="250"/>
    </location>
</feature>
<dbReference type="Pfam" id="PF13087">
    <property type="entry name" value="AAA_12"/>
    <property type="match status" value="1"/>
</dbReference>
<dbReference type="EMBL" id="KV453911">
    <property type="protein sequence ID" value="ODV80107.1"/>
    <property type="molecule type" value="Genomic_DNA"/>
</dbReference>
<protein>
    <submittedName>
        <fullName evidence="5">p-loop containing nucleoside triphosphate hydrolase protein</fullName>
    </submittedName>
</protein>
<feature type="region of interest" description="Disordered" evidence="2">
    <location>
        <begin position="542"/>
        <end position="569"/>
    </location>
</feature>
<reference evidence="6" key="1">
    <citation type="submission" date="2016-05" db="EMBL/GenBank/DDBJ databases">
        <title>Comparative genomics of biotechnologically important yeasts.</title>
        <authorList>
            <consortium name="DOE Joint Genome Institute"/>
            <person name="Riley R."/>
            <person name="Haridas S."/>
            <person name="Wolfe K.H."/>
            <person name="Lopes M.R."/>
            <person name="Hittinger C.T."/>
            <person name="Goker M."/>
            <person name="Salamov A."/>
            <person name="Wisecaver J."/>
            <person name="Long T.M."/>
            <person name="Aerts A.L."/>
            <person name="Barry K."/>
            <person name="Choi C."/>
            <person name="Clum A."/>
            <person name="Coughlan A.Y."/>
            <person name="Deshpande S."/>
            <person name="Douglass A.P."/>
            <person name="Hanson S.J."/>
            <person name="Klenk H.-P."/>
            <person name="Labutti K."/>
            <person name="Lapidus A."/>
            <person name="Lindquist E."/>
            <person name="Lipzen A."/>
            <person name="Meier-Kolthoff J.P."/>
            <person name="Ohm R.A."/>
            <person name="Otillar R.P."/>
            <person name="Pangilinan J."/>
            <person name="Peng Y."/>
            <person name="Rokas A."/>
            <person name="Rosa C.A."/>
            <person name="Scheuner C."/>
            <person name="Sibirny A.A."/>
            <person name="Slot J.C."/>
            <person name="Stielow J.B."/>
            <person name="Sun H."/>
            <person name="Kurtzman C.P."/>
            <person name="Blackwell M."/>
            <person name="Grigoriev I.V."/>
            <person name="Jeffries T.W."/>
        </authorList>
    </citation>
    <scope>NUCLEOTIDE SEQUENCE [LARGE SCALE GENOMIC DNA]</scope>
    <source>
        <strain evidence="6">NRRL Y-17324</strain>
    </source>
</reference>
<dbReference type="GeneID" id="30981008"/>
<accession>A0A1E4SKY2</accession>
<dbReference type="Proteomes" id="UP000094285">
    <property type="component" value="Unassembled WGS sequence"/>
</dbReference>
<dbReference type="InterPro" id="IPR047187">
    <property type="entry name" value="SF1_C_Upf1"/>
</dbReference>
<keyword evidence="5" id="KW-0378">Hydrolase</keyword>
<feature type="domain" description="DNA2/NAM7 helicase helicase" evidence="3">
    <location>
        <begin position="770"/>
        <end position="848"/>
    </location>
</feature>
<keyword evidence="1" id="KW-0547">Nucleotide-binding</keyword>
<feature type="compositionally biased region" description="Basic and acidic residues" evidence="2">
    <location>
        <begin position="307"/>
        <end position="337"/>
    </location>
</feature>
<feature type="compositionally biased region" description="Basic residues" evidence="2">
    <location>
        <begin position="169"/>
        <end position="182"/>
    </location>
</feature>
<feature type="compositionally biased region" description="Polar residues" evidence="2">
    <location>
        <begin position="293"/>
        <end position="306"/>
    </location>
</feature>
<name>A0A1E4SKY2_9ASCO</name>
<dbReference type="Gene3D" id="3.40.50.300">
    <property type="entry name" value="P-loop containing nucleotide triphosphate hydrolases"/>
    <property type="match status" value="2"/>
</dbReference>
<dbReference type="PANTHER" id="PTHR10887">
    <property type="entry name" value="DNA2/NAM7 HELICASE FAMILY"/>
    <property type="match status" value="1"/>
</dbReference>